<dbReference type="InterPro" id="IPR021514">
    <property type="entry name" value="DUF3176"/>
</dbReference>
<dbReference type="PANTHER" id="PTHR35394:SF5">
    <property type="entry name" value="DUF3176 DOMAIN-CONTAINING PROTEIN"/>
    <property type="match status" value="1"/>
</dbReference>
<protein>
    <submittedName>
        <fullName evidence="3">Uncharacterized protein</fullName>
    </submittedName>
</protein>
<feature type="compositionally biased region" description="Polar residues" evidence="1">
    <location>
        <begin position="1"/>
        <end position="12"/>
    </location>
</feature>
<feature type="compositionally biased region" description="Polar residues" evidence="1">
    <location>
        <begin position="86"/>
        <end position="99"/>
    </location>
</feature>
<reference evidence="3" key="1">
    <citation type="submission" date="2021-03" db="EMBL/GenBank/DDBJ databases">
        <authorList>
            <person name="Tagirdzhanova G."/>
        </authorList>
    </citation>
    <scope>NUCLEOTIDE SEQUENCE</scope>
</reference>
<organism evidence="3 4">
    <name type="scientific">Gomphillus americanus</name>
    <dbReference type="NCBI Taxonomy" id="1940652"/>
    <lineage>
        <taxon>Eukaryota</taxon>
        <taxon>Fungi</taxon>
        <taxon>Dikarya</taxon>
        <taxon>Ascomycota</taxon>
        <taxon>Pezizomycotina</taxon>
        <taxon>Lecanoromycetes</taxon>
        <taxon>OSLEUM clade</taxon>
        <taxon>Ostropomycetidae</taxon>
        <taxon>Ostropales</taxon>
        <taxon>Graphidaceae</taxon>
        <taxon>Gomphilloideae</taxon>
        <taxon>Gomphillus</taxon>
    </lineage>
</organism>
<evidence type="ECO:0000256" key="1">
    <source>
        <dbReference type="SAM" id="MobiDB-lite"/>
    </source>
</evidence>
<name>A0A8H3I0R8_9LECA</name>
<dbReference type="Proteomes" id="UP000664169">
    <property type="component" value="Unassembled WGS sequence"/>
</dbReference>
<keyword evidence="2" id="KW-0812">Transmembrane</keyword>
<evidence type="ECO:0000313" key="3">
    <source>
        <dbReference type="EMBL" id="CAF9910507.1"/>
    </source>
</evidence>
<dbReference type="PANTHER" id="PTHR35394">
    <property type="entry name" value="DUF3176 DOMAIN-CONTAINING PROTEIN"/>
    <property type="match status" value="1"/>
</dbReference>
<sequence length="710" mass="80283">MAAVSSLNSPLSLSRKPVLERPTRRSHPLPEGYTLVPLLEPEQLHHDQEQVSPISSHERMNSSDIDEANTTDVSCSSTEPRDTPGQRVNDQNKLASTAPSGIRKRSKSSNHSWRHYIRKFWFWEFSACLLSFACFSSMAAVLWYEYDKPLDTWELFISRPATISFIGTLAKASLVLVLSSILSQMKWLHFQDARSLDHLKVFDSASRGPLGSVMVLLKSRKVLASVAACLMILTILLDPFVQLVFTFPTRLLVDPRQYVFFNQARPLQTLGSLHSGPSAKMWFAFNEGFTDTNTTTEINCPTGNCSWSQPVNTLGVCGSCSQANVSKTCLPTAVYANDIGWNINITTCFYTFNDIVLSTKHDGDKPLAVAVNSYWSEGESTYGRWGILWNATSYMSSTRVDRSPPFPSNETFNATIDVWQYLAPQPGTLYYNGTGGILEFAAVQILPTSDELSPDFLDPPARCWACKLNWCEKSFEKLHVVNNQFTSTVLERPLWNFHRSPEFSEYTTYGVSPEDVHHQFNTTSTWAKYTYFDNDFLWLLDVFNSYYVDEIQENVFPSFNGTNLVHNTGMLASMVDATDLNITMSRIAERFSELIRTNIGSEYIYGDVQVSKSIIEIRWEWLVLPITVLIITSILLMIVARKSYKSEVSTWKDDPTALLLHRITGLETDSDDKSIIRLEDLTKLRKETYVKLSSDEALTFAKVAGKVKQK</sequence>
<dbReference type="EMBL" id="CAJPDQ010000005">
    <property type="protein sequence ID" value="CAF9910507.1"/>
    <property type="molecule type" value="Genomic_DNA"/>
</dbReference>
<accession>A0A8H3I0R8</accession>
<gene>
    <name evidence="3" type="ORF">GOMPHAMPRED_007105</name>
</gene>
<dbReference type="OrthoDB" id="5376804at2759"/>
<feature type="transmembrane region" description="Helical" evidence="2">
    <location>
        <begin position="222"/>
        <end position="245"/>
    </location>
</feature>
<dbReference type="Pfam" id="PF11374">
    <property type="entry name" value="DUF3176"/>
    <property type="match status" value="1"/>
</dbReference>
<keyword evidence="2" id="KW-1133">Transmembrane helix</keyword>
<evidence type="ECO:0000256" key="2">
    <source>
        <dbReference type="SAM" id="Phobius"/>
    </source>
</evidence>
<keyword evidence="2" id="KW-0472">Membrane</keyword>
<feature type="transmembrane region" description="Helical" evidence="2">
    <location>
        <begin position="621"/>
        <end position="640"/>
    </location>
</feature>
<comment type="caution">
    <text evidence="3">The sequence shown here is derived from an EMBL/GenBank/DDBJ whole genome shotgun (WGS) entry which is preliminary data.</text>
</comment>
<dbReference type="AlphaFoldDB" id="A0A8H3I0R8"/>
<feature type="transmembrane region" description="Helical" evidence="2">
    <location>
        <begin position="120"/>
        <end position="143"/>
    </location>
</feature>
<feature type="transmembrane region" description="Helical" evidence="2">
    <location>
        <begin position="163"/>
        <end position="182"/>
    </location>
</feature>
<keyword evidence="4" id="KW-1185">Reference proteome</keyword>
<feature type="region of interest" description="Disordered" evidence="1">
    <location>
        <begin position="1"/>
        <end position="106"/>
    </location>
</feature>
<evidence type="ECO:0000313" key="4">
    <source>
        <dbReference type="Proteomes" id="UP000664169"/>
    </source>
</evidence>
<proteinExistence type="predicted"/>